<protein>
    <submittedName>
        <fullName evidence="2">Uncharacterized protein</fullName>
    </submittedName>
</protein>
<accession>A0A346Y6Z3</accession>
<geneLocation type="plasmid" evidence="3">
    <name>pedy32-46i</name>
</geneLocation>
<evidence type="ECO:0000313" key="3">
    <source>
        <dbReference type="Proteomes" id="UP000264006"/>
    </source>
</evidence>
<gene>
    <name evidence="2" type="ORF">DVS28_b0500</name>
</gene>
<reference evidence="2 3" key="1">
    <citation type="submission" date="2018-09" db="EMBL/GenBank/DDBJ databases">
        <title>Complete genome sequence of Euzebya sp. DY32-46 isolated from seawater of Pacific Ocean.</title>
        <authorList>
            <person name="Xu L."/>
            <person name="Wu Y.-H."/>
            <person name="Xu X.-W."/>
        </authorList>
    </citation>
    <scope>NUCLEOTIDE SEQUENCE [LARGE SCALE GENOMIC DNA]</scope>
    <source>
        <strain evidence="2 3">DY32-46</strain>
        <plasmid evidence="3">pedy32-46i</plasmid>
    </source>
</reference>
<keyword evidence="2" id="KW-0614">Plasmid</keyword>
<feature type="region of interest" description="Disordered" evidence="1">
    <location>
        <begin position="1"/>
        <end position="23"/>
    </location>
</feature>
<evidence type="ECO:0000256" key="1">
    <source>
        <dbReference type="SAM" id="MobiDB-lite"/>
    </source>
</evidence>
<dbReference type="Proteomes" id="UP000264006">
    <property type="component" value="Plasmid pEDY32-46I"/>
</dbReference>
<dbReference type="RefSeq" id="WP_114594811.1">
    <property type="nucleotide sequence ID" value="NZ_CP031166.1"/>
</dbReference>
<dbReference type="EMBL" id="CP031166">
    <property type="protein sequence ID" value="AXV10240.1"/>
    <property type="molecule type" value="Genomic_DNA"/>
</dbReference>
<proteinExistence type="predicted"/>
<keyword evidence="3" id="KW-1185">Reference proteome</keyword>
<name>A0A346Y6Z3_9ACTN</name>
<sequence>MSELVRRRDAGSPARPGGSHRAALTDDRCSVALTYSAASPKLADLEGLMALIGQAPVLDGLGSIRGSVGTEPRVRRNKATGDCREEGVCLVVGESGVARFVVSRPVQVREAGGRTVAKATGPWVAAQDGLWAVRNPKQTAIASAPAATQAGGSSAGADAAANLDPAEEFLALPEQARTLIEGRVPFGTADTAINRAIHYSDGTEHLTTLRIGVGRVVLAVAVRPHDGLSGAGPFTVNLFTGDLTTVGQLDSGRSTGGRVGRPNERPAVGG</sequence>
<evidence type="ECO:0000313" key="2">
    <source>
        <dbReference type="EMBL" id="AXV10240.1"/>
    </source>
</evidence>
<dbReference type="AlphaFoldDB" id="A0A346Y6Z3"/>
<dbReference type="KEGG" id="euz:DVS28_b0500"/>
<feature type="compositionally biased region" description="Basic and acidic residues" evidence="1">
    <location>
        <begin position="1"/>
        <end position="10"/>
    </location>
</feature>
<feature type="region of interest" description="Disordered" evidence="1">
    <location>
        <begin position="249"/>
        <end position="270"/>
    </location>
</feature>
<organism evidence="2 3">
    <name type="scientific">Euzebya pacifica</name>
    <dbReference type="NCBI Taxonomy" id="1608957"/>
    <lineage>
        <taxon>Bacteria</taxon>
        <taxon>Bacillati</taxon>
        <taxon>Actinomycetota</taxon>
        <taxon>Nitriliruptoria</taxon>
        <taxon>Euzebyales</taxon>
    </lineage>
</organism>